<comment type="caution">
    <text evidence="2">The sequence shown here is derived from an EMBL/GenBank/DDBJ whole genome shotgun (WGS) entry which is preliminary data.</text>
</comment>
<evidence type="ECO:0000256" key="1">
    <source>
        <dbReference type="SAM" id="MobiDB-lite"/>
    </source>
</evidence>
<name>A0ABV4FBP4_BRAEL</name>
<dbReference type="Proteomes" id="UP001565471">
    <property type="component" value="Unassembled WGS sequence"/>
</dbReference>
<reference evidence="2 3" key="1">
    <citation type="submission" date="2024-07" db="EMBL/GenBank/DDBJ databases">
        <title>Genomic Encyclopedia of Type Strains, Phase V (KMG-V): Genome sequencing to study the core and pangenomes of soil and plant-associated prokaryotes.</title>
        <authorList>
            <person name="Whitman W."/>
        </authorList>
    </citation>
    <scope>NUCLEOTIDE SEQUENCE [LARGE SCALE GENOMIC DNA]</scope>
    <source>
        <strain evidence="2 3">USDA 415</strain>
    </source>
</reference>
<organism evidence="2 3">
    <name type="scientific">Bradyrhizobium elkanii</name>
    <dbReference type="NCBI Taxonomy" id="29448"/>
    <lineage>
        <taxon>Bacteria</taxon>
        <taxon>Pseudomonadati</taxon>
        <taxon>Pseudomonadota</taxon>
        <taxon>Alphaproteobacteria</taxon>
        <taxon>Hyphomicrobiales</taxon>
        <taxon>Nitrobacteraceae</taxon>
        <taxon>Bradyrhizobium</taxon>
    </lineage>
</organism>
<sequence>MEGAERLWQSGLLGEIFAMRQSRPGGATGGGPRQQHGLESDKKTLQVAWVGRGLRREPAVFDDDPTKFNPTRICH</sequence>
<gene>
    <name evidence="2" type="ORF">ABIF29_007535</name>
</gene>
<evidence type="ECO:0000313" key="2">
    <source>
        <dbReference type="EMBL" id="MEY9320736.1"/>
    </source>
</evidence>
<accession>A0ABV4FBP4</accession>
<dbReference type="EMBL" id="JBGBZA010000002">
    <property type="protein sequence ID" value="MEY9320736.1"/>
    <property type="molecule type" value="Genomic_DNA"/>
</dbReference>
<protein>
    <submittedName>
        <fullName evidence="2">Uncharacterized protein</fullName>
    </submittedName>
</protein>
<proteinExistence type="predicted"/>
<feature type="region of interest" description="Disordered" evidence="1">
    <location>
        <begin position="19"/>
        <end position="42"/>
    </location>
</feature>
<evidence type="ECO:0000313" key="3">
    <source>
        <dbReference type="Proteomes" id="UP001565471"/>
    </source>
</evidence>
<keyword evidence="3" id="KW-1185">Reference proteome</keyword>